<dbReference type="InterPro" id="IPR020040">
    <property type="entry name" value="Ribosomal_uL6_a/b-dom"/>
</dbReference>
<accession>A0A0L1ILB5</accession>
<feature type="compositionally biased region" description="Basic and acidic residues" evidence="13">
    <location>
        <begin position="108"/>
        <end position="128"/>
    </location>
</feature>
<dbReference type="InterPro" id="IPR002359">
    <property type="entry name" value="Ribosomal_uL6_CS2"/>
</dbReference>
<evidence type="ECO:0000256" key="12">
    <source>
        <dbReference type="PROSITE-ProRule" id="PRU01161"/>
    </source>
</evidence>
<feature type="domain" description="PNPLA" evidence="14">
    <location>
        <begin position="678"/>
        <end position="875"/>
    </location>
</feature>
<keyword evidence="7" id="KW-0689">Ribosomal protein</keyword>
<dbReference type="Proteomes" id="UP000037505">
    <property type="component" value="Unassembled WGS sequence"/>
</dbReference>
<evidence type="ECO:0000256" key="9">
    <source>
        <dbReference type="ARBA" id="ARBA00023098"/>
    </source>
</evidence>
<dbReference type="GeneID" id="26812990"/>
<evidence type="ECO:0000256" key="10">
    <source>
        <dbReference type="ARBA" id="ARBA00023136"/>
    </source>
</evidence>
<dbReference type="InterPro" id="IPR036249">
    <property type="entry name" value="Thioredoxin-like_sf"/>
</dbReference>
<evidence type="ECO:0000256" key="7">
    <source>
        <dbReference type="ARBA" id="ARBA00022980"/>
    </source>
</evidence>
<feature type="compositionally biased region" description="Basic and acidic residues" evidence="13">
    <location>
        <begin position="74"/>
        <end position="83"/>
    </location>
</feature>
<dbReference type="GO" id="GO:0004806">
    <property type="term" value="F:triacylglycerol lipase activity"/>
    <property type="evidence" value="ECO:0007669"/>
    <property type="project" value="InterPro"/>
</dbReference>
<reference evidence="15 16" key="1">
    <citation type="submission" date="2014-06" db="EMBL/GenBank/DDBJ databases">
        <title>The Genome of the Aflatoxigenic Filamentous Fungus Aspergillus nomius.</title>
        <authorList>
            <person name="Moore M.G."/>
            <person name="Shannon B.M."/>
            <person name="Brian M.M."/>
        </authorList>
    </citation>
    <scope>NUCLEOTIDE SEQUENCE [LARGE SCALE GENOMIC DNA]</scope>
    <source>
        <strain evidence="15 16">NRRL 13137</strain>
    </source>
</reference>
<dbReference type="InterPro" id="IPR050301">
    <property type="entry name" value="NTE"/>
</dbReference>
<dbReference type="GO" id="GO:0016042">
    <property type="term" value="P:lipid catabolic process"/>
    <property type="evidence" value="ECO:0007669"/>
    <property type="project" value="UniProtKB-KW"/>
</dbReference>
<dbReference type="InterPro" id="IPR014025">
    <property type="entry name" value="Glutaredoxin_subgr"/>
</dbReference>
<dbReference type="Gene3D" id="3.40.1090.10">
    <property type="entry name" value="Cytosolic phospholipase A2 catalytic domain"/>
    <property type="match status" value="1"/>
</dbReference>
<dbReference type="InterPro" id="IPR016035">
    <property type="entry name" value="Acyl_Trfase/lysoPLipase"/>
</dbReference>
<evidence type="ECO:0000256" key="11">
    <source>
        <dbReference type="ARBA" id="ARBA00023274"/>
    </source>
</evidence>
<dbReference type="PANTHER" id="PTHR14226">
    <property type="entry name" value="NEUROPATHY TARGET ESTERASE/SWISS CHEESE D.MELANOGASTER"/>
    <property type="match status" value="1"/>
</dbReference>
<dbReference type="CDD" id="cd07229">
    <property type="entry name" value="Pat_TGL3_like"/>
    <property type="match status" value="1"/>
</dbReference>
<organism evidence="15 16">
    <name type="scientific">Aspergillus nomiae NRRL (strain ATCC 15546 / NRRL 13137 / CBS 260.88 / M93)</name>
    <dbReference type="NCBI Taxonomy" id="1509407"/>
    <lineage>
        <taxon>Eukaryota</taxon>
        <taxon>Fungi</taxon>
        <taxon>Dikarya</taxon>
        <taxon>Ascomycota</taxon>
        <taxon>Pezizomycotina</taxon>
        <taxon>Eurotiomycetes</taxon>
        <taxon>Eurotiomycetidae</taxon>
        <taxon>Eurotiales</taxon>
        <taxon>Aspergillaceae</taxon>
        <taxon>Aspergillus</taxon>
        <taxon>Aspergillus subgen. Circumdati</taxon>
    </lineage>
</organism>
<dbReference type="STRING" id="1509407.A0A0L1ILB5"/>
<dbReference type="AlphaFoldDB" id="A0A0L1ILB5"/>
<evidence type="ECO:0000256" key="6">
    <source>
        <dbReference type="ARBA" id="ARBA00022963"/>
    </source>
</evidence>
<name>A0A0L1ILB5_ASPN3</name>
<evidence type="ECO:0000256" key="1">
    <source>
        <dbReference type="ARBA" id="ARBA00002682"/>
    </source>
</evidence>
<dbReference type="EMBL" id="JNOM01000615">
    <property type="protein sequence ID" value="KNG80401.1"/>
    <property type="molecule type" value="Genomic_DNA"/>
</dbReference>
<proteinExistence type="inferred from homology"/>
<keyword evidence="10" id="KW-0472">Membrane</keyword>
<dbReference type="InterPro" id="IPR036789">
    <property type="entry name" value="Ribosomal_uL6-like_a/b-dom_sf"/>
</dbReference>
<keyword evidence="9" id="KW-0443">Lipid metabolism</keyword>
<dbReference type="GO" id="GO:0005840">
    <property type="term" value="C:ribosome"/>
    <property type="evidence" value="ECO:0007669"/>
    <property type="project" value="UniProtKB-KW"/>
</dbReference>
<dbReference type="GO" id="GO:1990904">
    <property type="term" value="C:ribonucleoprotein complex"/>
    <property type="evidence" value="ECO:0007669"/>
    <property type="project" value="UniProtKB-KW"/>
</dbReference>
<dbReference type="Pfam" id="PF00462">
    <property type="entry name" value="Glutaredoxin"/>
    <property type="match status" value="1"/>
</dbReference>
<dbReference type="FunFam" id="3.90.930.12:FF:000004">
    <property type="entry name" value="60S ribosomal protein L9"/>
    <property type="match status" value="1"/>
</dbReference>
<comment type="similarity">
    <text evidence="3">Belongs to the universal ribosomal protein uL6 family.</text>
</comment>
<comment type="function">
    <text evidence="1">Probable lipid hydrolase.</text>
</comment>
<dbReference type="InterPro" id="IPR021771">
    <property type="entry name" value="Triacylglycerol_lipase_N"/>
</dbReference>
<dbReference type="CDD" id="cd03419">
    <property type="entry name" value="GRX_GRXh_1_2_like"/>
    <property type="match status" value="1"/>
</dbReference>
<dbReference type="PROSITE" id="PS51635">
    <property type="entry name" value="PNPLA"/>
    <property type="match status" value="1"/>
</dbReference>
<feature type="region of interest" description="Disordered" evidence="13">
    <location>
        <begin position="50"/>
        <end position="128"/>
    </location>
</feature>
<dbReference type="InterPro" id="IPR002109">
    <property type="entry name" value="Glutaredoxin"/>
</dbReference>
<keyword evidence="11" id="KW-0687">Ribonucleoprotein</keyword>
<dbReference type="GO" id="GO:0006412">
    <property type="term" value="P:translation"/>
    <property type="evidence" value="ECO:0007669"/>
    <property type="project" value="InterPro"/>
</dbReference>
<dbReference type="PANTHER" id="PTHR14226:SF44">
    <property type="entry name" value="TRIACYLGLYCEROL LIPASE 3"/>
    <property type="match status" value="1"/>
</dbReference>
<evidence type="ECO:0000256" key="2">
    <source>
        <dbReference type="ARBA" id="ARBA00004370"/>
    </source>
</evidence>
<protein>
    <recommendedName>
        <fullName evidence="14">PNPLA domain-containing protein</fullName>
    </recommendedName>
</protein>
<dbReference type="Pfam" id="PF01734">
    <property type="entry name" value="Patatin"/>
    <property type="match status" value="1"/>
</dbReference>
<keyword evidence="6" id="KW-0442">Lipid degradation</keyword>
<evidence type="ECO:0000313" key="16">
    <source>
        <dbReference type="Proteomes" id="UP000037505"/>
    </source>
</evidence>
<evidence type="ECO:0000313" key="15">
    <source>
        <dbReference type="EMBL" id="KNG80401.1"/>
    </source>
</evidence>
<keyword evidence="5" id="KW-0378">Hydrolase</keyword>
<comment type="subcellular location">
    <subcellularLocation>
        <location evidence="2">Membrane</location>
    </subcellularLocation>
</comment>
<dbReference type="RefSeq" id="XP_015401324.1">
    <property type="nucleotide sequence ID" value="XM_015556442.1"/>
</dbReference>
<keyword evidence="4" id="KW-0812">Transmembrane</keyword>
<keyword evidence="8" id="KW-1133">Transmembrane helix</keyword>
<dbReference type="PRINTS" id="PR00160">
    <property type="entry name" value="GLUTAREDOXIN"/>
</dbReference>
<dbReference type="GO" id="GO:0019843">
    <property type="term" value="F:rRNA binding"/>
    <property type="evidence" value="ECO:0007669"/>
    <property type="project" value="InterPro"/>
</dbReference>
<dbReference type="GO" id="GO:0016491">
    <property type="term" value="F:oxidoreductase activity"/>
    <property type="evidence" value="ECO:0007669"/>
    <property type="project" value="UniProtKB-ARBA"/>
</dbReference>
<dbReference type="SUPFAM" id="SSF52833">
    <property type="entry name" value="Thioredoxin-like"/>
    <property type="match status" value="1"/>
</dbReference>
<evidence type="ECO:0000256" key="4">
    <source>
        <dbReference type="ARBA" id="ARBA00022692"/>
    </source>
</evidence>
<keyword evidence="16" id="KW-1185">Reference proteome</keyword>
<dbReference type="Pfam" id="PF00347">
    <property type="entry name" value="Ribosomal_L6"/>
    <property type="match status" value="2"/>
</dbReference>
<dbReference type="GO" id="GO:0006641">
    <property type="term" value="P:triglyceride metabolic process"/>
    <property type="evidence" value="ECO:0007669"/>
    <property type="project" value="UniProtKB-ARBA"/>
</dbReference>
<evidence type="ECO:0000256" key="3">
    <source>
        <dbReference type="ARBA" id="ARBA00009356"/>
    </source>
</evidence>
<dbReference type="InterPro" id="IPR002641">
    <property type="entry name" value="PNPLA_dom"/>
</dbReference>
<evidence type="ECO:0000256" key="5">
    <source>
        <dbReference type="ARBA" id="ARBA00022801"/>
    </source>
</evidence>
<dbReference type="OrthoDB" id="10049244at2759"/>
<dbReference type="Gene3D" id="3.40.30.10">
    <property type="entry name" value="Glutaredoxin"/>
    <property type="match status" value="1"/>
</dbReference>
<dbReference type="GO" id="GO:0003735">
    <property type="term" value="F:structural constituent of ribosome"/>
    <property type="evidence" value="ECO:0007669"/>
    <property type="project" value="InterPro"/>
</dbReference>
<dbReference type="Gene3D" id="3.90.930.12">
    <property type="entry name" value="Ribosomal protein L6, alpha-beta domain"/>
    <property type="match status" value="2"/>
</dbReference>
<feature type="region of interest" description="Disordered" evidence="13">
    <location>
        <begin position="1041"/>
        <end position="1067"/>
    </location>
</feature>
<sequence>MLPQRRIKLLVIAALTLVIMAIYLSSDARRVQNQKFYQSTVAAIEAHKQTKEPGVAAGSSAGEQRFSGNPTHGDAARPADDKMAPAIPRNGDEETEEISIAGRTKMTVPKDRNNPERQDQESGTDERVEAKTELNSILKRSPIIVFSKSYCPHSARAKSILLDKYSIVPAPYVVELDQHALGQPLQALLAENTGRRTVPNVLVSGRSIGGGDEVAALDEKDELASTLKTLGGQWVQERRTTRDFHSTKESDRLPLRNFDPFERPTARRHRQFSLGHSTAHAVKMRYIHSEERLPIPENVKVHIRSRVVTVEGPRGKLVKDLSHIAVTFGRPEKDVISIEMHHGARKGVAALRTVRTLINNLIIGVTKGFKYKMRYVYAHFPINVNIEKNAETGLYEVEIRNFLGEKYVRRITAQAGVEVATSPNVKDELVLSGNSLEGVSQSAADIQQICRVRNKDIRKFLDGLYVSERGHLLKYSRTYAIPSHENSLKLLAVGMESWVAICGLFAAVVNMILDVAQFWKERLLSWWRSKSPRSRLRYRIANAQTYEEWEEAAFELDELLSMDLWRQNPTSRHYDYRLILGRLEALMSAREDEDILTLVNLLRSGLVRNLGNITSPRLSLHAYAGTKLLIDDYITQVALSIQHVTALQTATVSEGRFDSQAKLELLHDTRQAFGRTTLLLQGGSIFGLCHLGVVKALHLQGLLPRIITGTATGALIAALVGVHTEDELLTFLNGDGIDLTAFDRQRKMRLDTGNNQWLPYTTGDNWLWTLLRRVQRYIQKGYFLDAEVLEECVRANLGDLTFEEAYARSKRILNITVATSDKGGTPNLLNYLTAPNVLIWSAAVASNASSNSLYQPVTIYCKDETGSIVPWGLSRHGSSQSGRRTEYTDGESPLSRIAELFNVNHFIVSQARPYLVPFLRSDVNLLDRRPTGQWSITRSLMRLVATEIRHRLRQLDYVGLLPQALARLLIEETIPGPNLTLVPDLSLKDFTKLFQNPDKESLAHWILKGERGTWPAISALKVRCVIEIELDKGYQVVRRRRPAENPSSVQHTMGQRRMPNEGIPRKWRGYSVDHDRDMTGLLGNFDRQQDDLNS</sequence>
<comment type="caution">
    <text evidence="15">The sequence shown here is derived from an EMBL/GenBank/DDBJ whole genome shotgun (WGS) entry which is preliminary data.</text>
</comment>
<dbReference type="SUPFAM" id="SSF52151">
    <property type="entry name" value="FabD/lysophospholipase-like"/>
    <property type="match status" value="1"/>
</dbReference>
<dbReference type="PROSITE" id="PS00700">
    <property type="entry name" value="RIBOSOMAL_L6_2"/>
    <property type="match status" value="1"/>
</dbReference>
<dbReference type="Pfam" id="PF11815">
    <property type="entry name" value="DUF3336"/>
    <property type="match status" value="1"/>
</dbReference>
<dbReference type="GO" id="GO:0016020">
    <property type="term" value="C:membrane"/>
    <property type="evidence" value="ECO:0007669"/>
    <property type="project" value="UniProtKB-SubCell"/>
</dbReference>
<dbReference type="SUPFAM" id="SSF56053">
    <property type="entry name" value="Ribosomal protein L6"/>
    <property type="match status" value="2"/>
</dbReference>
<comment type="caution">
    <text evidence="12">Lacks conserved residue(s) required for the propagation of feature annotation.</text>
</comment>
<evidence type="ECO:0000256" key="8">
    <source>
        <dbReference type="ARBA" id="ARBA00022989"/>
    </source>
</evidence>
<gene>
    <name evidence="15" type="ORF">ANOM_011186</name>
</gene>
<evidence type="ECO:0000256" key="13">
    <source>
        <dbReference type="SAM" id="MobiDB-lite"/>
    </source>
</evidence>
<dbReference type="FunFam" id="3.90.930.12:FF:000003">
    <property type="entry name" value="60S ribosomal protein L9"/>
    <property type="match status" value="1"/>
</dbReference>
<dbReference type="PROSITE" id="PS51354">
    <property type="entry name" value="GLUTAREDOXIN_2"/>
    <property type="match status" value="1"/>
</dbReference>
<evidence type="ECO:0000259" key="14">
    <source>
        <dbReference type="PROSITE" id="PS51635"/>
    </source>
</evidence>